<feature type="compositionally biased region" description="Basic and acidic residues" evidence="2">
    <location>
        <begin position="343"/>
        <end position="367"/>
    </location>
</feature>
<dbReference type="AlphaFoldDB" id="A0AAD4XEH0"/>
<proteinExistence type="inferred from homology"/>
<evidence type="ECO:0000256" key="2">
    <source>
        <dbReference type="SAM" id="MobiDB-lite"/>
    </source>
</evidence>
<dbReference type="Proteomes" id="UP001202328">
    <property type="component" value="Unassembled WGS sequence"/>
</dbReference>
<feature type="region of interest" description="Disordered" evidence="2">
    <location>
        <begin position="1"/>
        <end position="105"/>
    </location>
</feature>
<comment type="similarity">
    <text evidence="1">Belongs to the GeBP family.</text>
</comment>
<feature type="compositionally biased region" description="Basic and acidic residues" evidence="2">
    <location>
        <begin position="26"/>
        <end position="42"/>
    </location>
</feature>
<dbReference type="InterPro" id="IPR053932">
    <property type="entry name" value="GeBP-like_DBD"/>
</dbReference>
<gene>
    <name evidence="4" type="ORF">MKW98_009538</name>
</gene>
<feature type="compositionally biased region" description="Low complexity" evidence="2">
    <location>
        <begin position="58"/>
        <end position="73"/>
    </location>
</feature>
<evidence type="ECO:0000256" key="1">
    <source>
        <dbReference type="ARBA" id="ARBA00010820"/>
    </source>
</evidence>
<feature type="compositionally biased region" description="Basic and acidic residues" evidence="2">
    <location>
        <begin position="288"/>
        <end position="300"/>
    </location>
</feature>
<dbReference type="Pfam" id="PF04504">
    <property type="entry name" value="GeBP-like_DBD"/>
    <property type="match status" value="1"/>
</dbReference>
<feature type="compositionally biased region" description="Low complexity" evidence="2">
    <location>
        <begin position="14"/>
        <end position="23"/>
    </location>
</feature>
<dbReference type="InterPro" id="IPR007592">
    <property type="entry name" value="GEBP"/>
</dbReference>
<feature type="compositionally biased region" description="Basic and acidic residues" evidence="2">
    <location>
        <begin position="160"/>
        <end position="172"/>
    </location>
</feature>
<comment type="caution">
    <text evidence="4">The sequence shown here is derived from an EMBL/GenBank/DDBJ whole genome shotgun (WGS) entry which is preliminary data.</text>
</comment>
<feature type="region of interest" description="Disordered" evidence="2">
    <location>
        <begin position="158"/>
        <end position="383"/>
    </location>
</feature>
<accession>A0AAD4XEH0</accession>
<evidence type="ECO:0000313" key="5">
    <source>
        <dbReference type="Proteomes" id="UP001202328"/>
    </source>
</evidence>
<feature type="compositionally biased region" description="Basic and acidic residues" evidence="2">
    <location>
        <begin position="271"/>
        <end position="280"/>
    </location>
</feature>
<dbReference type="GO" id="GO:0005634">
    <property type="term" value="C:nucleus"/>
    <property type="evidence" value="ECO:0007669"/>
    <property type="project" value="TreeGrafter"/>
</dbReference>
<organism evidence="4 5">
    <name type="scientific">Papaver atlanticum</name>
    <dbReference type="NCBI Taxonomy" id="357466"/>
    <lineage>
        <taxon>Eukaryota</taxon>
        <taxon>Viridiplantae</taxon>
        <taxon>Streptophyta</taxon>
        <taxon>Embryophyta</taxon>
        <taxon>Tracheophyta</taxon>
        <taxon>Spermatophyta</taxon>
        <taxon>Magnoliopsida</taxon>
        <taxon>Ranunculales</taxon>
        <taxon>Papaveraceae</taxon>
        <taxon>Papaveroideae</taxon>
        <taxon>Papaver</taxon>
    </lineage>
</organism>
<dbReference type="PANTHER" id="PTHR31662">
    <property type="entry name" value="BNAANNG10740D PROTEIN-RELATED"/>
    <property type="match status" value="1"/>
</dbReference>
<evidence type="ECO:0000259" key="3">
    <source>
        <dbReference type="Pfam" id="PF04504"/>
    </source>
</evidence>
<feature type="domain" description="Glabrous enhancer-binding protein-like DBD" evidence="3">
    <location>
        <begin position="104"/>
        <end position="194"/>
    </location>
</feature>
<dbReference type="EMBL" id="JAJJMB010010755">
    <property type="protein sequence ID" value="KAI3906630.1"/>
    <property type="molecule type" value="Genomic_DNA"/>
</dbReference>
<name>A0AAD4XEH0_9MAGN</name>
<feature type="compositionally biased region" description="Basic and acidic residues" evidence="2">
    <location>
        <begin position="310"/>
        <end position="334"/>
    </location>
</feature>
<sequence length="463" mass="51989">MDVRKSPRLLKNPSAAAAASSSSTGRVEEREVQEEKSTDHSKQINKLISTYFTPPKLKPNSSTTNTSTTTTVEKSQEVVEEKKSEKPKKKKKDNAGAGAEKDPHRVWTDDDEILLLKDMADYVKRGENPNSAAFYESIQTKISVDVNFEQIRNKIKKARQRYEAKEKEEKKGKVLRFTTPHLQECHELSKPVWGSSGEPKDGGGGVEGSEPVGVENEDDLEIRKSKRDKMRKAAESKKLGKENGEKKDGEKKDGAAEEPEEEDVQVLAVADKQKEVEAENVHVNAVSEKQKEVEGGQTKERNKKKKKKRKTEENVQVHADAEKQKEVEAGETKEKNKKKKKRKAEENVQVHAVVEKQKEVEAGETKERNKKKKKMRKAGAGDAECVSENLIEQLAKAALGLESLLNEETKKAIQSIEPSKVAAFEEKWKKFQVQEAQMLMKRVVLVHELASMISEASVRSPIS</sequence>
<feature type="compositionally biased region" description="Basic residues" evidence="2">
    <location>
        <begin position="368"/>
        <end position="377"/>
    </location>
</feature>
<dbReference type="GO" id="GO:0006355">
    <property type="term" value="P:regulation of DNA-templated transcription"/>
    <property type="evidence" value="ECO:0007669"/>
    <property type="project" value="InterPro"/>
</dbReference>
<feature type="compositionally biased region" description="Basic and acidic residues" evidence="2">
    <location>
        <begin position="74"/>
        <end position="84"/>
    </location>
</feature>
<reference evidence="4" key="1">
    <citation type="submission" date="2022-04" db="EMBL/GenBank/DDBJ databases">
        <title>A functionally conserved STORR gene fusion in Papaver species that diverged 16.8 million years ago.</title>
        <authorList>
            <person name="Catania T."/>
        </authorList>
    </citation>
    <scope>NUCLEOTIDE SEQUENCE</scope>
    <source>
        <strain evidence="4">S-188037</strain>
    </source>
</reference>
<dbReference type="PANTHER" id="PTHR31662:SF39">
    <property type="match status" value="1"/>
</dbReference>
<protein>
    <recommendedName>
        <fullName evidence="3">Glabrous enhancer-binding protein-like DBD domain-containing protein</fullName>
    </recommendedName>
</protein>
<feature type="compositionally biased region" description="Basic and acidic residues" evidence="2">
    <location>
        <begin position="231"/>
        <end position="255"/>
    </location>
</feature>
<keyword evidence="5" id="KW-1185">Reference proteome</keyword>
<evidence type="ECO:0000313" key="4">
    <source>
        <dbReference type="EMBL" id="KAI3906630.1"/>
    </source>
</evidence>